<evidence type="ECO:0000313" key="1">
    <source>
        <dbReference type="EMBL" id="GFZ96529.1"/>
    </source>
</evidence>
<sequence length="47" mass="5303">MLSTYHAGELSKKDTAELPAEVHLIEVEQMMVGYGVVWESMSAKQMF</sequence>
<proteinExistence type="predicted"/>
<gene>
    <name evidence="1" type="ORF">GCM10008018_48650</name>
</gene>
<keyword evidence="2" id="KW-1185">Reference proteome</keyword>
<dbReference type="Proteomes" id="UP000615455">
    <property type="component" value="Unassembled WGS sequence"/>
</dbReference>
<name>A0ABQ1F1M6_9BACL</name>
<protein>
    <submittedName>
        <fullName evidence="1">Uncharacterized protein</fullName>
    </submittedName>
</protein>
<evidence type="ECO:0000313" key="2">
    <source>
        <dbReference type="Proteomes" id="UP000615455"/>
    </source>
</evidence>
<reference evidence="2" key="1">
    <citation type="journal article" date="2019" name="Int. J. Syst. Evol. Microbiol.">
        <title>The Global Catalogue of Microorganisms (GCM) 10K type strain sequencing project: providing services to taxonomists for standard genome sequencing and annotation.</title>
        <authorList>
            <consortium name="The Broad Institute Genomics Platform"/>
            <consortium name="The Broad Institute Genome Sequencing Center for Infectious Disease"/>
            <person name="Wu L."/>
            <person name="Ma J."/>
        </authorList>
    </citation>
    <scope>NUCLEOTIDE SEQUENCE [LARGE SCALE GENOMIC DNA]</scope>
    <source>
        <strain evidence="2">CGMCC 1.15043</strain>
    </source>
</reference>
<accession>A0ABQ1F1M6</accession>
<organism evidence="1 2">
    <name type="scientific">Paenibacillus marchantiophytorum</name>
    <dbReference type="NCBI Taxonomy" id="1619310"/>
    <lineage>
        <taxon>Bacteria</taxon>
        <taxon>Bacillati</taxon>
        <taxon>Bacillota</taxon>
        <taxon>Bacilli</taxon>
        <taxon>Bacillales</taxon>
        <taxon>Paenibacillaceae</taxon>
        <taxon>Paenibacillus</taxon>
    </lineage>
</organism>
<comment type="caution">
    <text evidence="1">The sequence shown here is derived from an EMBL/GenBank/DDBJ whole genome shotgun (WGS) entry which is preliminary data.</text>
</comment>
<dbReference type="EMBL" id="BMHE01000031">
    <property type="protein sequence ID" value="GFZ96529.1"/>
    <property type="molecule type" value="Genomic_DNA"/>
</dbReference>